<sequence length="224" mass="25431">MTEAVKLLDDNWDFTDFCKEYLLDSNKKFSVIGAVGATGSGKSTVLSMLAGNDTADFYREYVFRPSAREAVESSRFQTTKIYVYINKNRTIFLDCQAIGCASLFEEYIYRRQTLPVSSDAFELTSVQLLNFLVSACHTLLFCIDWFIDLASVRELLKTINIVVLHQRSKEADFQPVLVHERMNILEGIFENSIFNVCGGLNMASLGFRRYSQLKSNVNYVLLGS</sequence>
<dbReference type="AlphaFoldDB" id="A0A915DL40"/>
<accession>A0A915DL40</accession>
<keyword evidence="3" id="KW-1185">Reference proteome</keyword>
<reference evidence="4" key="1">
    <citation type="submission" date="2022-11" db="UniProtKB">
        <authorList>
            <consortium name="WormBaseParasite"/>
        </authorList>
    </citation>
    <scope>IDENTIFICATION</scope>
</reference>
<dbReference type="Proteomes" id="UP000887574">
    <property type="component" value="Unplaced"/>
</dbReference>
<evidence type="ECO:0000313" key="4">
    <source>
        <dbReference type="WBParaSite" id="jg20720"/>
    </source>
</evidence>
<dbReference type="InterPro" id="IPR027417">
    <property type="entry name" value="P-loop_NTPase"/>
</dbReference>
<comment type="similarity">
    <text evidence="1">Belongs to the SMG9 family.</text>
</comment>
<evidence type="ECO:0000256" key="2">
    <source>
        <dbReference type="ARBA" id="ARBA00023161"/>
    </source>
</evidence>
<dbReference type="PANTHER" id="PTHR14270:SF0">
    <property type="entry name" value="NONSENSE-MEDIATED MRNA DECAY FACTOR SMG9"/>
    <property type="match status" value="1"/>
</dbReference>
<dbReference type="SUPFAM" id="SSF52540">
    <property type="entry name" value="P-loop containing nucleoside triphosphate hydrolases"/>
    <property type="match status" value="1"/>
</dbReference>
<keyword evidence="2" id="KW-0866">Nonsense-mediated mRNA decay</keyword>
<name>A0A915DL40_9BILA</name>
<dbReference type="InterPro" id="IPR039177">
    <property type="entry name" value="SMG9"/>
</dbReference>
<evidence type="ECO:0000256" key="1">
    <source>
        <dbReference type="ARBA" id="ARBA00007712"/>
    </source>
</evidence>
<dbReference type="PANTHER" id="PTHR14270">
    <property type="entry name" value="NONSENSE-MEDIATED MRNA DECAY FACTOR SMG9"/>
    <property type="match status" value="1"/>
</dbReference>
<dbReference type="GO" id="GO:0000184">
    <property type="term" value="P:nuclear-transcribed mRNA catabolic process, nonsense-mediated decay"/>
    <property type="evidence" value="ECO:0007669"/>
    <property type="project" value="UniProtKB-KW"/>
</dbReference>
<dbReference type="Gene3D" id="3.40.50.300">
    <property type="entry name" value="P-loop containing nucleotide triphosphate hydrolases"/>
    <property type="match status" value="1"/>
</dbReference>
<evidence type="ECO:0000313" key="3">
    <source>
        <dbReference type="Proteomes" id="UP000887574"/>
    </source>
</evidence>
<protein>
    <submittedName>
        <fullName evidence="4">Uncharacterized protein</fullName>
    </submittedName>
</protein>
<organism evidence="3 4">
    <name type="scientific">Ditylenchus dipsaci</name>
    <dbReference type="NCBI Taxonomy" id="166011"/>
    <lineage>
        <taxon>Eukaryota</taxon>
        <taxon>Metazoa</taxon>
        <taxon>Ecdysozoa</taxon>
        <taxon>Nematoda</taxon>
        <taxon>Chromadorea</taxon>
        <taxon>Rhabditida</taxon>
        <taxon>Tylenchina</taxon>
        <taxon>Tylenchomorpha</taxon>
        <taxon>Sphaerularioidea</taxon>
        <taxon>Anguinidae</taxon>
        <taxon>Anguininae</taxon>
        <taxon>Ditylenchus</taxon>
    </lineage>
</organism>
<proteinExistence type="inferred from homology"/>
<dbReference type="WBParaSite" id="jg20720">
    <property type="protein sequence ID" value="jg20720"/>
    <property type="gene ID" value="jg20720"/>
</dbReference>